<dbReference type="RefSeq" id="WP_215923427.1">
    <property type="nucleotide sequence ID" value="NZ_JAHKNI010000020.1"/>
</dbReference>
<dbReference type="GO" id="GO:0016787">
    <property type="term" value="F:hydrolase activity"/>
    <property type="evidence" value="ECO:0007669"/>
    <property type="project" value="UniProtKB-KW"/>
</dbReference>
<organism evidence="3 4">
    <name type="scientific">Nocardia albiluteola</name>
    <dbReference type="NCBI Taxonomy" id="2842303"/>
    <lineage>
        <taxon>Bacteria</taxon>
        <taxon>Bacillati</taxon>
        <taxon>Actinomycetota</taxon>
        <taxon>Actinomycetes</taxon>
        <taxon>Mycobacteriales</taxon>
        <taxon>Nocardiaceae</taxon>
        <taxon>Nocardia</taxon>
    </lineage>
</organism>
<dbReference type="Pfam" id="PF00561">
    <property type="entry name" value="Abhydrolase_1"/>
    <property type="match status" value="1"/>
</dbReference>
<evidence type="ECO:0000313" key="3">
    <source>
        <dbReference type="EMBL" id="MBU3067346.1"/>
    </source>
</evidence>
<gene>
    <name evidence="3" type="ORF">KO481_38225</name>
</gene>
<proteinExistence type="predicted"/>
<dbReference type="PANTHER" id="PTHR42977">
    <property type="entry name" value="HYDROLASE-RELATED"/>
    <property type="match status" value="1"/>
</dbReference>
<dbReference type="Gene3D" id="3.40.50.1820">
    <property type="entry name" value="alpha/beta hydrolase"/>
    <property type="match status" value="1"/>
</dbReference>
<feature type="domain" description="AB hydrolase-1" evidence="2">
    <location>
        <begin position="40"/>
        <end position="278"/>
    </location>
</feature>
<dbReference type="InterPro" id="IPR029058">
    <property type="entry name" value="AB_hydrolase_fold"/>
</dbReference>
<name>A0ABS6BD02_9NOCA</name>
<comment type="caution">
    <text evidence="3">The sequence shown here is derived from an EMBL/GenBank/DDBJ whole genome shotgun (WGS) entry which is preliminary data.</text>
</comment>
<dbReference type="PANTHER" id="PTHR42977:SF3">
    <property type="entry name" value="AB HYDROLASE-1 DOMAIN-CONTAINING PROTEIN"/>
    <property type="match status" value="1"/>
</dbReference>
<evidence type="ECO:0000256" key="1">
    <source>
        <dbReference type="ARBA" id="ARBA00022801"/>
    </source>
</evidence>
<keyword evidence="1 3" id="KW-0378">Hydrolase</keyword>
<evidence type="ECO:0000259" key="2">
    <source>
        <dbReference type="Pfam" id="PF00561"/>
    </source>
</evidence>
<sequence>MSEDTPAIPSWVPRDSYPFEHRYLDLAGTRVHYVDEGIGPPLLLLHGNPTWSFLYRELITNLGGQFRCIALDYPGFGLSRPGPGYGFTPAEHARVVERFVTELDLSGVTLMVQDWGGPIGFAVATRHPDRFAAFVIGNTWAWPKSDLGTQVFSRTLGGPIGRYLILRRNFFVERLIPLGVRRRKLSESVMDAYRGPFPTSESRRPMHVFPREILGSRPFLAEIERGLPALGNKPALLVWPTKDVAFREPERRRWERVFPQHRTVILEGAGHYIQEDAPEQIIAAIREWAPQRDGEG</sequence>
<dbReference type="InterPro" id="IPR000639">
    <property type="entry name" value="Epox_hydrolase-like"/>
</dbReference>
<evidence type="ECO:0000313" key="4">
    <source>
        <dbReference type="Proteomes" id="UP000733379"/>
    </source>
</evidence>
<reference evidence="3 4" key="1">
    <citation type="submission" date="2021-06" db="EMBL/GenBank/DDBJ databases">
        <title>Actinomycetes sequencing.</title>
        <authorList>
            <person name="Shan Q."/>
        </authorList>
    </citation>
    <scope>NUCLEOTIDE SEQUENCE [LARGE SCALE GENOMIC DNA]</scope>
    <source>
        <strain evidence="3 4">NEAU-G5</strain>
    </source>
</reference>
<dbReference type="InterPro" id="IPR000073">
    <property type="entry name" value="AB_hydrolase_1"/>
</dbReference>
<protein>
    <submittedName>
        <fullName evidence="3">Alpha/beta fold hydrolase</fullName>
    </submittedName>
</protein>
<dbReference type="Proteomes" id="UP000733379">
    <property type="component" value="Unassembled WGS sequence"/>
</dbReference>
<dbReference type="EMBL" id="JAHKNI010000020">
    <property type="protein sequence ID" value="MBU3067346.1"/>
    <property type="molecule type" value="Genomic_DNA"/>
</dbReference>
<dbReference type="InterPro" id="IPR051340">
    <property type="entry name" value="Haloalkane_dehalogenase"/>
</dbReference>
<dbReference type="SUPFAM" id="SSF53474">
    <property type="entry name" value="alpha/beta-Hydrolases"/>
    <property type="match status" value="1"/>
</dbReference>
<keyword evidence="4" id="KW-1185">Reference proteome</keyword>
<accession>A0ABS6BD02</accession>
<dbReference type="PRINTS" id="PR00412">
    <property type="entry name" value="EPOXHYDRLASE"/>
</dbReference>